<accession>A0ABT0XIF2</accession>
<keyword evidence="1" id="KW-0175">Coiled coil</keyword>
<evidence type="ECO:0000256" key="1">
    <source>
        <dbReference type="SAM" id="Coils"/>
    </source>
</evidence>
<evidence type="ECO:0008006" key="4">
    <source>
        <dbReference type="Google" id="ProtNLM"/>
    </source>
</evidence>
<feature type="coiled-coil region" evidence="1">
    <location>
        <begin position="54"/>
        <end position="81"/>
    </location>
</feature>
<protein>
    <recommendedName>
        <fullName evidence="4">Peptidase S74 domain-containing protein</fullName>
    </recommendedName>
</protein>
<name>A0ABT0XIF2_9BACI</name>
<proteinExistence type="predicted"/>
<comment type="caution">
    <text evidence="2">The sequence shown here is derived from an EMBL/GenBank/DDBJ whole genome shotgun (WGS) entry which is preliminary data.</text>
</comment>
<organism evidence="2 3">
    <name type="scientific">Alkalicoccobacillus plakortidis</name>
    <dbReference type="NCBI Taxonomy" id="444060"/>
    <lineage>
        <taxon>Bacteria</taxon>
        <taxon>Bacillati</taxon>
        <taxon>Bacillota</taxon>
        <taxon>Bacilli</taxon>
        <taxon>Bacillales</taxon>
        <taxon>Bacillaceae</taxon>
        <taxon>Alkalicoccobacillus</taxon>
    </lineage>
</organism>
<evidence type="ECO:0000313" key="3">
    <source>
        <dbReference type="Proteomes" id="UP001203665"/>
    </source>
</evidence>
<dbReference type="Proteomes" id="UP001203665">
    <property type="component" value="Unassembled WGS sequence"/>
</dbReference>
<dbReference type="EMBL" id="JAMQJY010000001">
    <property type="protein sequence ID" value="MCM2675540.1"/>
    <property type="molecule type" value="Genomic_DNA"/>
</dbReference>
<keyword evidence="3" id="KW-1185">Reference proteome</keyword>
<gene>
    <name evidence="2" type="ORF">NDM98_08590</name>
</gene>
<dbReference type="RefSeq" id="WP_251606369.1">
    <property type="nucleotide sequence ID" value="NZ_JAMQJY010000001.1"/>
</dbReference>
<reference evidence="2" key="1">
    <citation type="submission" date="2022-06" db="EMBL/GenBank/DDBJ databases">
        <title>Alkalicoccobacillus porphyridii sp. nov., isolated from a marine red alga, Porphyridium purpureum and reclassification of Shouchella plakortidis and Shouchella gibsonii as Alkalicoccobacillus plakortidis comb. nov. and Alkalicoccobacillus gibsonii comb. nov.</title>
        <authorList>
            <person name="Kim K.H."/>
            <person name="Lee J.K."/>
            <person name="Han D.M."/>
            <person name="Baek J.H."/>
            <person name="Jeon C.O."/>
        </authorList>
    </citation>
    <scope>NUCLEOTIDE SEQUENCE</scope>
    <source>
        <strain evidence="2">DSM 19153</strain>
    </source>
</reference>
<sequence length="82" mass="9338">MTYNLIDEVERGITDNMQVGIISEDSPSVVNKDGVTIDTTKLTMYNVRATQELSEKLNQMQKTIYDEINQLKEEVKRLKAAS</sequence>
<evidence type="ECO:0000313" key="2">
    <source>
        <dbReference type="EMBL" id="MCM2675540.1"/>
    </source>
</evidence>